<keyword evidence="3" id="KW-0862">Zinc</keyword>
<accession>A0ABP1E2I4</accession>
<feature type="region of interest" description="Disordered" evidence="5">
    <location>
        <begin position="538"/>
        <end position="579"/>
    </location>
</feature>
<feature type="compositionally biased region" description="Polar residues" evidence="5">
    <location>
        <begin position="773"/>
        <end position="784"/>
    </location>
</feature>
<feature type="domain" description="RING-type" evidence="6">
    <location>
        <begin position="963"/>
        <end position="1005"/>
    </location>
</feature>
<feature type="region of interest" description="Disordered" evidence="5">
    <location>
        <begin position="493"/>
        <end position="516"/>
    </location>
</feature>
<proteinExistence type="predicted"/>
<keyword evidence="1" id="KW-0479">Metal-binding</keyword>
<dbReference type="Gene3D" id="3.30.40.10">
    <property type="entry name" value="Zinc/RING finger domain, C3HC4 (zinc finger)"/>
    <property type="match status" value="1"/>
</dbReference>
<feature type="compositionally biased region" description="Basic and acidic residues" evidence="5">
    <location>
        <begin position="810"/>
        <end position="826"/>
    </location>
</feature>
<evidence type="ECO:0000256" key="4">
    <source>
        <dbReference type="PROSITE-ProRule" id="PRU00175"/>
    </source>
</evidence>
<dbReference type="Proteomes" id="UP001497453">
    <property type="component" value="Chromosome 7"/>
</dbReference>
<feature type="region of interest" description="Disordered" evidence="5">
    <location>
        <begin position="601"/>
        <end position="718"/>
    </location>
</feature>
<feature type="region of interest" description="Disordered" evidence="5">
    <location>
        <begin position="734"/>
        <end position="795"/>
    </location>
</feature>
<feature type="compositionally biased region" description="Polar residues" evidence="5">
    <location>
        <begin position="1"/>
        <end position="23"/>
    </location>
</feature>
<evidence type="ECO:0000256" key="1">
    <source>
        <dbReference type="ARBA" id="ARBA00022723"/>
    </source>
</evidence>
<feature type="region of interest" description="Disordered" evidence="5">
    <location>
        <begin position="422"/>
        <end position="456"/>
    </location>
</feature>
<dbReference type="SMART" id="SM00744">
    <property type="entry name" value="RINGv"/>
    <property type="match status" value="1"/>
</dbReference>
<dbReference type="SUPFAM" id="SSF57850">
    <property type="entry name" value="RING/U-box"/>
    <property type="match status" value="1"/>
</dbReference>
<evidence type="ECO:0000256" key="5">
    <source>
        <dbReference type="SAM" id="MobiDB-lite"/>
    </source>
</evidence>
<dbReference type="InterPro" id="IPR001841">
    <property type="entry name" value="Znf_RING"/>
</dbReference>
<dbReference type="InterPro" id="IPR013083">
    <property type="entry name" value="Znf_RING/FYVE/PHD"/>
</dbReference>
<feature type="compositionally biased region" description="Low complexity" evidence="5">
    <location>
        <begin position="58"/>
        <end position="75"/>
    </location>
</feature>
<dbReference type="InterPro" id="IPR011016">
    <property type="entry name" value="Znf_RING-CH"/>
</dbReference>
<protein>
    <recommendedName>
        <fullName evidence="6">RING-type domain-containing protein</fullName>
    </recommendedName>
</protein>
<feature type="compositionally biased region" description="Low complexity" evidence="5">
    <location>
        <begin position="637"/>
        <end position="650"/>
    </location>
</feature>
<feature type="compositionally biased region" description="Polar residues" evidence="5">
    <location>
        <begin position="377"/>
        <end position="389"/>
    </location>
</feature>
<feature type="compositionally biased region" description="Pro residues" evidence="5">
    <location>
        <begin position="686"/>
        <end position="695"/>
    </location>
</feature>
<organism evidence="7 8">
    <name type="scientific">Somion occarium</name>
    <dbReference type="NCBI Taxonomy" id="3059160"/>
    <lineage>
        <taxon>Eukaryota</taxon>
        <taxon>Fungi</taxon>
        <taxon>Dikarya</taxon>
        <taxon>Basidiomycota</taxon>
        <taxon>Agaricomycotina</taxon>
        <taxon>Agaricomycetes</taxon>
        <taxon>Polyporales</taxon>
        <taxon>Cerrenaceae</taxon>
        <taxon>Somion</taxon>
    </lineage>
</organism>
<keyword evidence="8" id="KW-1185">Reference proteome</keyword>
<feature type="compositionally biased region" description="Basic and acidic residues" evidence="5">
    <location>
        <begin position="34"/>
        <end position="44"/>
    </location>
</feature>
<evidence type="ECO:0000313" key="7">
    <source>
        <dbReference type="EMBL" id="CAL1713442.1"/>
    </source>
</evidence>
<feature type="compositionally biased region" description="Low complexity" evidence="5">
    <location>
        <begin position="422"/>
        <end position="440"/>
    </location>
</feature>
<feature type="region of interest" description="Disordered" evidence="5">
    <location>
        <begin position="810"/>
        <end position="856"/>
    </location>
</feature>
<evidence type="ECO:0000259" key="6">
    <source>
        <dbReference type="PROSITE" id="PS50089"/>
    </source>
</evidence>
<dbReference type="PROSITE" id="PS50089">
    <property type="entry name" value="ZF_RING_2"/>
    <property type="match status" value="1"/>
</dbReference>
<feature type="compositionally biased region" description="Pro residues" evidence="5">
    <location>
        <begin position="201"/>
        <end position="213"/>
    </location>
</feature>
<sequence length="1045" mass="111546">MGQSNSRARTSRPLSTASTQGRDSSAVDGTPSNDIERSVSHDSQRAVTKRRSRRLSLRRSVLGLVSRSSSSTSLPHPKDSSPSRRPHHSIRKRWRSSKRLSHPPDVPQPEEVPTAADVPNPPEVVERTLDSEPASKAGPSSTSSSHNTPLRGSRPSTPFPISRPTTPIAELPVDASTEGLSEQERQLSQNIGAWLSGATPQPSPSPTPVPVPPHNEDIEQEINQFLNADVHANGEATSSPPVVPSQSTPAATEPNSQPSQVPRHFPPPGTLVVVQGVVNTTDAPQPSNTSNPSSSRPSEGNSTSAPVRQRSASLPRSHHRLDERPRSSLASLLPRPHSMISSRPPSDVNLSQGPATVSSDASSNDNPSPSSEDSSRTGDTQDTTPNTSETGHRALSPGSIDVLGTLLSVAATATAASLFSPGLAQASNGSSSASQTISGTDRPTSPTPTAGLGALGGLNGLSGLNFNPPGSTPGDRDARERIRNVWESFRERLGLNARPTPGTGPVGNTDAASTSNARMRPGELMLAEMARALNAGLGLAGQGGQNERQSGEQSSENANANSDAPTAPTDNESNRPVSPEAGFERFLLNLQADLRTILSNDGVTSSNSDSTVEATSPAESTAVREDADQPRPEDIPVASSSSDSQVQDSACNGEDDEDIPALQTESEDESEDEDSEDGEEITEAVPPHPRTPTPIPTSRLQQQARPSGDDAWGTDDRGRPTINLWRIYRFQPIPAPPNPITHAARTTPIPVPTEQESTPLPQPSPSEAEADLSAQTSTSSNTEDMPSAPSEPEPNVVVPVIVVGLQSVDTGHDREHDDDWPAHEATRNTASTDDGPSLSAPGARPPTPRGRTWQSRAANALRTLRPGRRNGSTRRAADVTGSRTFLIYVIGGYYPPNHHMVTGSDSLDSYEALWELAELLGQVKPPVATKEDIEKSGLQIIKASAMKRYEGEGKISSNCMDRCLVCLDDFDDEDDVRVMTCKHAFHRECVDRWLQVGRNNCPACRTKVGLSLMSIYALANLRLRAFPLQRTRRQPQYHRLLKPSS</sequence>
<feature type="compositionally biased region" description="Low complexity" evidence="5">
    <location>
        <begin position="786"/>
        <end position="795"/>
    </location>
</feature>
<feature type="compositionally biased region" description="Polar residues" evidence="5">
    <location>
        <begin position="601"/>
        <end position="619"/>
    </location>
</feature>
<dbReference type="PANTHER" id="PTHR45676">
    <property type="entry name" value="RING-H2 FINGER PROTEIN ATL51-RELATED"/>
    <property type="match status" value="1"/>
</dbReference>
<keyword evidence="2 4" id="KW-0863">Zinc-finger</keyword>
<evidence type="ECO:0000313" key="8">
    <source>
        <dbReference type="Proteomes" id="UP001497453"/>
    </source>
</evidence>
<dbReference type="PANTHER" id="PTHR45676:SF41">
    <property type="entry name" value="RING-H2 FINGER PROTEIN ATL66"/>
    <property type="match status" value="1"/>
</dbReference>
<feature type="compositionally biased region" description="Low complexity" evidence="5">
    <location>
        <begin position="237"/>
        <end position="249"/>
    </location>
</feature>
<reference evidence="8" key="1">
    <citation type="submission" date="2024-04" db="EMBL/GenBank/DDBJ databases">
        <authorList>
            <person name="Shaw F."/>
            <person name="Minotto A."/>
        </authorList>
    </citation>
    <scope>NUCLEOTIDE SEQUENCE [LARGE SCALE GENOMIC DNA]</scope>
</reference>
<feature type="compositionally biased region" description="Low complexity" evidence="5">
    <location>
        <begin position="358"/>
        <end position="372"/>
    </location>
</feature>
<evidence type="ECO:0000256" key="2">
    <source>
        <dbReference type="ARBA" id="ARBA00022771"/>
    </source>
</evidence>
<feature type="compositionally biased region" description="Basic residues" evidence="5">
    <location>
        <begin position="84"/>
        <end position="101"/>
    </location>
</feature>
<feature type="compositionally biased region" description="Acidic residues" evidence="5">
    <location>
        <begin position="653"/>
        <end position="682"/>
    </location>
</feature>
<feature type="compositionally biased region" description="Basic and acidic residues" evidence="5">
    <location>
        <begin position="622"/>
        <end position="634"/>
    </location>
</feature>
<gene>
    <name evidence="7" type="ORF">GFSPODELE1_LOCUS9305</name>
</gene>
<feature type="compositionally biased region" description="Polar residues" evidence="5">
    <location>
        <begin position="146"/>
        <end position="156"/>
    </location>
</feature>
<feature type="region of interest" description="Disordered" evidence="5">
    <location>
        <begin position="1"/>
        <end position="398"/>
    </location>
</feature>
<name>A0ABP1E2I4_9APHY</name>
<dbReference type="SMART" id="SM00184">
    <property type="entry name" value="RING"/>
    <property type="match status" value="1"/>
</dbReference>
<dbReference type="EMBL" id="OZ037950">
    <property type="protein sequence ID" value="CAL1713442.1"/>
    <property type="molecule type" value="Genomic_DNA"/>
</dbReference>
<dbReference type="Pfam" id="PF13639">
    <property type="entry name" value="zf-RING_2"/>
    <property type="match status" value="1"/>
</dbReference>
<feature type="compositionally biased region" description="Low complexity" evidence="5">
    <location>
        <begin position="286"/>
        <end position="304"/>
    </location>
</feature>
<evidence type="ECO:0000256" key="3">
    <source>
        <dbReference type="ARBA" id="ARBA00022833"/>
    </source>
</evidence>
<feature type="compositionally biased region" description="Basic residues" evidence="5">
    <location>
        <begin position="47"/>
        <end position="57"/>
    </location>
</feature>
<feature type="compositionally biased region" description="Polar residues" evidence="5">
    <location>
        <begin position="547"/>
        <end position="576"/>
    </location>
</feature>
<feature type="compositionally biased region" description="Polar residues" evidence="5">
    <location>
        <begin position="339"/>
        <end position="357"/>
    </location>
</feature>